<dbReference type="Proteomes" id="UP000215377">
    <property type="component" value="Unassembled WGS sequence"/>
</dbReference>
<protein>
    <submittedName>
        <fullName evidence="2">Uncharacterized protein</fullName>
    </submittedName>
</protein>
<feature type="compositionally biased region" description="Low complexity" evidence="1">
    <location>
        <begin position="353"/>
        <end position="365"/>
    </location>
</feature>
<feature type="compositionally biased region" description="Acidic residues" evidence="1">
    <location>
        <begin position="230"/>
        <end position="245"/>
    </location>
</feature>
<dbReference type="OrthoDB" id="7875768at2"/>
<feature type="compositionally biased region" description="Acidic residues" evidence="1">
    <location>
        <begin position="525"/>
        <end position="540"/>
    </location>
</feature>
<feature type="compositionally biased region" description="Basic and acidic residues" evidence="1">
    <location>
        <begin position="1"/>
        <end position="10"/>
    </location>
</feature>
<feature type="compositionally biased region" description="Basic and acidic residues" evidence="1">
    <location>
        <begin position="380"/>
        <end position="396"/>
    </location>
</feature>
<dbReference type="AlphaFoldDB" id="A0A225NJM2"/>
<dbReference type="EMBL" id="AQQR01000006">
    <property type="protein sequence ID" value="OWU72451.1"/>
    <property type="molecule type" value="Genomic_DNA"/>
</dbReference>
<keyword evidence="3" id="KW-1185">Reference proteome</keyword>
<feature type="region of interest" description="Disordered" evidence="1">
    <location>
        <begin position="475"/>
        <end position="542"/>
    </location>
</feature>
<comment type="caution">
    <text evidence="2">The sequence shown here is derived from an EMBL/GenBank/DDBJ whole genome shotgun (WGS) entry which is preliminary data.</text>
</comment>
<accession>A0A225NJM2</accession>
<evidence type="ECO:0000256" key="1">
    <source>
        <dbReference type="SAM" id="MobiDB-lite"/>
    </source>
</evidence>
<reference evidence="2 3" key="1">
    <citation type="submission" date="2013-04" db="EMBL/GenBank/DDBJ databases">
        <title>Oceanicola sp. 22II1-22F33 Genome Sequencing.</title>
        <authorList>
            <person name="Lai Q."/>
            <person name="Li G."/>
            <person name="Shao Z."/>
        </authorList>
    </citation>
    <scope>NUCLEOTIDE SEQUENCE [LARGE SCALE GENOMIC DNA]</scope>
    <source>
        <strain evidence="2 3">22II1-22F33</strain>
    </source>
</reference>
<gene>
    <name evidence="2" type="ORF">ATO3_15270</name>
</gene>
<feature type="compositionally biased region" description="Low complexity" evidence="1">
    <location>
        <begin position="72"/>
        <end position="94"/>
    </location>
</feature>
<evidence type="ECO:0000313" key="3">
    <source>
        <dbReference type="Proteomes" id="UP000215377"/>
    </source>
</evidence>
<dbReference type="RefSeq" id="WP_088650757.1">
    <property type="nucleotide sequence ID" value="NZ_AQQR01000006.1"/>
</dbReference>
<feature type="region of interest" description="Disordered" evidence="1">
    <location>
        <begin position="1"/>
        <end position="341"/>
    </location>
</feature>
<feature type="region of interest" description="Disordered" evidence="1">
    <location>
        <begin position="353"/>
        <end position="449"/>
    </location>
</feature>
<evidence type="ECO:0000313" key="2">
    <source>
        <dbReference type="EMBL" id="OWU72451.1"/>
    </source>
</evidence>
<name>A0A225NJM2_9RHOB</name>
<organism evidence="2 3">
    <name type="scientific">Marinibacterium profundimaris</name>
    <dbReference type="NCBI Taxonomy" id="1679460"/>
    <lineage>
        <taxon>Bacteria</taxon>
        <taxon>Pseudomonadati</taxon>
        <taxon>Pseudomonadota</taxon>
        <taxon>Alphaproteobacteria</taxon>
        <taxon>Rhodobacterales</taxon>
        <taxon>Paracoccaceae</taxon>
        <taxon>Marinibacterium</taxon>
    </lineage>
</organism>
<feature type="compositionally biased region" description="Acidic residues" evidence="1">
    <location>
        <begin position="327"/>
        <end position="337"/>
    </location>
</feature>
<sequence>MTDPVSKGEIEDVLSSIRRLVSEESRKTQGPTPADPRPASRDKLVLTPALRVTETETDSETASAGPQGAAVSPPAATGPDDSAADAPDPASDADMNGGPDHVAPRQPRLEPERWTPRPVRSDPVAADPLSTAGATRVEGPSAAATDTPPEAVRPETPGLTGDDVAPRETGQLAPEDTDTPDRAFEDLLTEAEEVAANAAEAGFDPISDADFDPELEADLDAHPDAGTDADATDPETDTAGQEEDAFAPAHDQFTWSGARASAPRRLGLRTEDTRSWDHPMAPFINPGAATEGLTAPDAGAATDSAWGEGHPVVHPPRVDAPVGCLPDPDDPAADTAEDSAGAAPVLLAASSRVAPPSAGAAAWPAIEGDDSDETAQHMAPPEERTAPAAQDGDRVSDSLSLAAFATSQAGERIPDGPSDDMDYMPAGPDLPREAPLRMQGAPLAPDADVPMPPTAAAAIEALTAKIAMLEAQLAESRAANAVHDATARATPTDPAALQEDLDEDEPADYTGAPAEQAVHWHPEPSDEIPADRDEEAEAEAEAAAALREAQAANADIFGTQEAILDEDTLRELVTDIVREELQGALGERITRNVRKLVRREIHRALTAQDLD</sequence>
<proteinExistence type="predicted"/>
<feature type="compositionally biased region" description="Acidic residues" evidence="1">
    <location>
        <begin position="207"/>
        <end position="218"/>
    </location>
</feature>
<feature type="compositionally biased region" description="Low complexity" evidence="1">
    <location>
        <begin position="487"/>
        <end position="496"/>
    </location>
</feature>
<feature type="compositionally biased region" description="Basic and acidic residues" evidence="1">
    <location>
        <begin position="268"/>
        <end position="277"/>
    </location>
</feature>